<organism evidence="2 3">
    <name type="scientific">Oleiphilus messinensis</name>
    <dbReference type="NCBI Taxonomy" id="141451"/>
    <lineage>
        <taxon>Bacteria</taxon>
        <taxon>Pseudomonadati</taxon>
        <taxon>Pseudomonadota</taxon>
        <taxon>Gammaproteobacteria</taxon>
        <taxon>Oceanospirillales</taxon>
        <taxon>Oleiphilaceae</taxon>
        <taxon>Oleiphilus</taxon>
    </lineage>
</organism>
<evidence type="ECO:0000313" key="2">
    <source>
        <dbReference type="EMBL" id="ARU55367.1"/>
    </source>
</evidence>
<dbReference type="EMBL" id="CP021425">
    <property type="protein sequence ID" value="ARU55367.1"/>
    <property type="molecule type" value="Genomic_DNA"/>
</dbReference>
<proteinExistence type="predicted"/>
<name>A0A1Y0I4F5_9GAMM</name>
<evidence type="ECO:0000313" key="3">
    <source>
        <dbReference type="Proteomes" id="UP000196027"/>
    </source>
</evidence>
<protein>
    <submittedName>
        <fullName evidence="2">Uncharacterized protein</fullName>
    </submittedName>
</protein>
<accession>A0A1Y0I4F5</accession>
<feature type="region of interest" description="Disordered" evidence="1">
    <location>
        <begin position="356"/>
        <end position="378"/>
    </location>
</feature>
<dbReference type="Proteomes" id="UP000196027">
    <property type="component" value="Chromosome"/>
</dbReference>
<gene>
    <name evidence="2" type="ORF">OLMES_1288</name>
</gene>
<dbReference type="RefSeq" id="WP_087460484.1">
    <property type="nucleotide sequence ID" value="NZ_CP021425.1"/>
</dbReference>
<dbReference type="AlphaFoldDB" id="A0A1Y0I4F5"/>
<sequence length="378" mass="43085">MNNAFRMQAKTTATGIVIGTPETETVVARAIKEEINLWRDNMKLAINRVHPKPIETKLPFFQIFTWFNFGLNIAKVLPRGMGTAASAVATRAALPLAIANLAVHEFEKMHQESFKEPQKILNKLSGVYRADIMTAIDSAAQHFPSPKNEHYQAVKQSLLRLFDGHVFRSAFEAQEAVEILIRDSGVIVTNSSTIDKLVQEQFNDINLKISAVYEGIRNQFYERDNKLFISQFTDAPKGITFDPKALENMVSRRNPYSCVSPGRVKRYKNTLTPPGFTQVDCDLRSSSERFECKDSTDTRLVYELLMSVHQMEVEHINYGMLTSCKDTTFAYRSKRDQISELKRAYEGVVAQLEAEHRKNHPEHINSPSHFNYASPYRD</sequence>
<dbReference type="KEGG" id="ome:OLMES_1288"/>
<keyword evidence="3" id="KW-1185">Reference proteome</keyword>
<evidence type="ECO:0000256" key="1">
    <source>
        <dbReference type="SAM" id="MobiDB-lite"/>
    </source>
</evidence>
<reference evidence="2 3" key="1">
    <citation type="submission" date="2017-05" db="EMBL/GenBank/DDBJ databases">
        <title>Genomic insights into alkan degradation activity of Oleiphilus messinensis.</title>
        <authorList>
            <person name="Kozyavkin S.A."/>
            <person name="Slesarev A.I."/>
            <person name="Golyshin P.N."/>
            <person name="Korzhenkov A."/>
            <person name="Golyshina O.N."/>
            <person name="Toshchakov S.V."/>
        </authorList>
    </citation>
    <scope>NUCLEOTIDE SEQUENCE [LARGE SCALE GENOMIC DNA]</scope>
    <source>
        <strain evidence="2 3">ME102</strain>
    </source>
</reference>